<dbReference type="Pfam" id="PF07494">
    <property type="entry name" value="Reg_prop"/>
    <property type="match status" value="1"/>
</dbReference>
<dbReference type="InterPro" id="IPR011110">
    <property type="entry name" value="Reg_prop"/>
</dbReference>
<dbReference type="AlphaFoldDB" id="A0A5M6D2Y1"/>
<dbReference type="Proteomes" id="UP000323426">
    <property type="component" value="Unassembled WGS sequence"/>
</dbReference>
<sequence>MVIRVALTLLLVLLLWLNGAFLPGSDVYALVKDKSGAIWAGTDKGIAVFYEPENIFTSNTIAATIPNLNRRPLLENELVRTIAVDGGNRKWVGTDNGLWLFSEEGETAVAQFTTENSPLPANKIQDIAINQSTGEVFVSTELGLVSFRGTATETIGKPDCAAVFPNPVRPGYTGLVGISGLANNALVKITDVTGNLVYQAQATGGTLAWDLRDAKGKRVKSGVYLAFSSTPDDKQSCTSKIAVIGQ</sequence>
<dbReference type="RefSeq" id="WP_150092930.1">
    <property type="nucleotide sequence ID" value="NZ_VWSF01000032.1"/>
</dbReference>
<dbReference type="SUPFAM" id="SSF63829">
    <property type="entry name" value="Calcium-dependent phosphotriesterase"/>
    <property type="match status" value="1"/>
</dbReference>
<dbReference type="InterPro" id="IPR015943">
    <property type="entry name" value="WD40/YVTN_repeat-like_dom_sf"/>
</dbReference>
<evidence type="ECO:0000313" key="1">
    <source>
        <dbReference type="EMBL" id="KAA5539515.1"/>
    </source>
</evidence>
<accession>A0A5M6D2Y1</accession>
<reference evidence="1 2" key="1">
    <citation type="submission" date="2019-09" db="EMBL/GenBank/DDBJ databases">
        <title>Genome sequence and assembly of Adhaeribacter sp.</title>
        <authorList>
            <person name="Chhetri G."/>
        </authorList>
    </citation>
    <scope>NUCLEOTIDE SEQUENCE [LARGE SCALE GENOMIC DNA]</scope>
    <source>
        <strain evidence="1 2">DK36</strain>
    </source>
</reference>
<dbReference type="EMBL" id="VWSF01000032">
    <property type="protein sequence ID" value="KAA5539515.1"/>
    <property type="molecule type" value="Genomic_DNA"/>
</dbReference>
<gene>
    <name evidence="1" type="ORF">F0145_24245</name>
</gene>
<proteinExistence type="predicted"/>
<organism evidence="1 2">
    <name type="scientific">Adhaeribacter rhizoryzae</name>
    <dbReference type="NCBI Taxonomy" id="2607907"/>
    <lineage>
        <taxon>Bacteria</taxon>
        <taxon>Pseudomonadati</taxon>
        <taxon>Bacteroidota</taxon>
        <taxon>Cytophagia</taxon>
        <taxon>Cytophagales</taxon>
        <taxon>Hymenobacteraceae</taxon>
        <taxon>Adhaeribacter</taxon>
    </lineage>
</organism>
<dbReference type="Gene3D" id="2.60.40.4070">
    <property type="match status" value="1"/>
</dbReference>
<keyword evidence="2" id="KW-1185">Reference proteome</keyword>
<comment type="caution">
    <text evidence="1">The sequence shown here is derived from an EMBL/GenBank/DDBJ whole genome shotgun (WGS) entry which is preliminary data.</text>
</comment>
<evidence type="ECO:0008006" key="3">
    <source>
        <dbReference type="Google" id="ProtNLM"/>
    </source>
</evidence>
<evidence type="ECO:0000313" key="2">
    <source>
        <dbReference type="Proteomes" id="UP000323426"/>
    </source>
</evidence>
<dbReference type="Gene3D" id="2.130.10.10">
    <property type="entry name" value="YVTN repeat-like/Quinoprotein amine dehydrogenase"/>
    <property type="match status" value="1"/>
</dbReference>
<name>A0A5M6D2Y1_9BACT</name>
<protein>
    <recommendedName>
        <fullName evidence="3">T9SS type A sorting domain-containing protein</fullName>
    </recommendedName>
</protein>